<proteinExistence type="predicted"/>
<sequence length="93" mass="10253">MTSEIGFSTGSSPVIKSVLDQRGIPCPLNYVRAKLRLERMAPGDLLELWLDAGEPLEQVPNSLAMAGHQIEKQQAAPEGHYILWVRRGTPESV</sequence>
<organism evidence="2 3">
    <name type="scientific">Thermostichus vulcanus str. 'Rupite'</name>
    <dbReference type="NCBI Taxonomy" id="2813851"/>
    <lineage>
        <taxon>Bacteria</taxon>
        <taxon>Bacillati</taxon>
        <taxon>Cyanobacteriota</taxon>
        <taxon>Cyanophyceae</taxon>
        <taxon>Thermostichales</taxon>
        <taxon>Thermostichaceae</taxon>
        <taxon>Thermostichus</taxon>
    </lineage>
</organism>
<reference evidence="2" key="1">
    <citation type="submission" date="2021-02" db="EMBL/GenBank/DDBJ databases">
        <title>The CRISPR/cas machinery reduction and long-range gene transfer in the hot spring cyanobacterium Synechococcus.</title>
        <authorList>
            <person name="Dvorak P."/>
            <person name="Jahodarova E."/>
            <person name="Hasler P."/>
            <person name="Poulickova A."/>
        </authorList>
    </citation>
    <scope>NUCLEOTIDE SEQUENCE</scope>
    <source>
        <strain evidence="2">Rupite</strain>
    </source>
</reference>
<name>A0ABT0CAH6_THEVL</name>
<protein>
    <submittedName>
        <fullName evidence="2">Sulfurtransferase TusA family protein</fullName>
    </submittedName>
</protein>
<feature type="domain" description="UPF0033" evidence="1">
    <location>
        <begin position="18"/>
        <end position="87"/>
    </location>
</feature>
<accession>A0ABT0CAH6</accession>
<evidence type="ECO:0000313" key="3">
    <source>
        <dbReference type="Proteomes" id="UP000830835"/>
    </source>
</evidence>
<dbReference type="SUPFAM" id="SSF64307">
    <property type="entry name" value="SirA-like"/>
    <property type="match status" value="1"/>
</dbReference>
<dbReference type="InterPro" id="IPR036868">
    <property type="entry name" value="TusA-like_sf"/>
</dbReference>
<dbReference type="Gene3D" id="3.30.110.40">
    <property type="entry name" value="TusA-like domain"/>
    <property type="match status" value="1"/>
</dbReference>
<gene>
    <name evidence="2" type="ORF">JX360_07515</name>
</gene>
<evidence type="ECO:0000313" key="2">
    <source>
        <dbReference type="EMBL" id="MCJ2542756.1"/>
    </source>
</evidence>
<keyword evidence="3" id="KW-1185">Reference proteome</keyword>
<dbReference type="Pfam" id="PF01206">
    <property type="entry name" value="TusA"/>
    <property type="match status" value="1"/>
</dbReference>
<dbReference type="RefSeq" id="WP_244350037.1">
    <property type="nucleotide sequence ID" value="NZ_JAFIRA010000015.1"/>
</dbReference>
<comment type="caution">
    <text evidence="2">The sequence shown here is derived from an EMBL/GenBank/DDBJ whole genome shotgun (WGS) entry which is preliminary data.</text>
</comment>
<dbReference type="Proteomes" id="UP000830835">
    <property type="component" value="Unassembled WGS sequence"/>
</dbReference>
<dbReference type="EMBL" id="JAFIRA010000015">
    <property type="protein sequence ID" value="MCJ2542756.1"/>
    <property type="molecule type" value="Genomic_DNA"/>
</dbReference>
<dbReference type="InterPro" id="IPR001455">
    <property type="entry name" value="TusA-like"/>
</dbReference>
<evidence type="ECO:0000259" key="1">
    <source>
        <dbReference type="Pfam" id="PF01206"/>
    </source>
</evidence>